<evidence type="ECO:0000313" key="2">
    <source>
        <dbReference type="EMBL" id="NKF23642.1"/>
    </source>
</evidence>
<dbReference type="RefSeq" id="WP_168148969.1">
    <property type="nucleotide sequence ID" value="NZ_JAAVXB010000009.1"/>
</dbReference>
<keyword evidence="3" id="KW-1185">Reference proteome</keyword>
<evidence type="ECO:0000313" key="3">
    <source>
        <dbReference type="Proteomes" id="UP000653472"/>
    </source>
</evidence>
<name>A0A969WAF7_9GAMM</name>
<keyword evidence="1" id="KW-0812">Transmembrane</keyword>
<accession>A0A969WAF7</accession>
<dbReference type="EMBL" id="JAAVXB010000009">
    <property type="protein sequence ID" value="NKF23642.1"/>
    <property type="molecule type" value="Genomic_DNA"/>
</dbReference>
<dbReference type="Proteomes" id="UP000653472">
    <property type="component" value="Unassembled WGS sequence"/>
</dbReference>
<protein>
    <submittedName>
        <fullName evidence="2">Uncharacterized protein</fullName>
    </submittedName>
</protein>
<proteinExistence type="predicted"/>
<sequence length="104" mass="11502">MDQAAWMMVGATSIVVGAFLWFMLDQPKAVGVHRYGKTLECRGGSRSVRECVVALDTGKQILAYDNGHFTSAGRRVYIDAQRRPITGTWVYYIKSPSPAAPPPR</sequence>
<evidence type="ECO:0000256" key="1">
    <source>
        <dbReference type="SAM" id="Phobius"/>
    </source>
</evidence>
<dbReference type="AlphaFoldDB" id="A0A969WAF7"/>
<keyword evidence="1" id="KW-1133">Transmembrane helix</keyword>
<feature type="transmembrane region" description="Helical" evidence="1">
    <location>
        <begin position="6"/>
        <end position="24"/>
    </location>
</feature>
<gene>
    <name evidence="2" type="ORF">G7Y82_15095</name>
</gene>
<comment type="caution">
    <text evidence="2">The sequence shown here is derived from an EMBL/GenBank/DDBJ whole genome shotgun (WGS) entry which is preliminary data.</text>
</comment>
<keyword evidence="1" id="KW-0472">Membrane</keyword>
<reference evidence="2" key="1">
    <citation type="submission" date="2020-03" db="EMBL/GenBank/DDBJ databases">
        <title>Solimonas marina sp. nov., isolated from deep seawater of the Pacific Ocean.</title>
        <authorList>
            <person name="Liu X."/>
            <person name="Lai Q."/>
            <person name="Sun F."/>
            <person name="Gai Y."/>
            <person name="Li G."/>
            <person name="Shao Z."/>
        </authorList>
    </citation>
    <scope>NUCLEOTIDE SEQUENCE</scope>
    <source>
        <strain evidence="2">C16B3</strain>
    </source>
</reference>
<organism evidence="2 3">
    <name type="scientific">Solimonas marina</name>
    <dbReference type="NCBI Taxonomy" id="2714601"/>
    <lineage>
        <taxon>Bacteria</taxon>
        <taxon>Pseudomonadati</taxon>
        <taxon>Pseudomonadota</taxon>
        <taxon>Gammaproteobacteria</taxon>
        <taxon>Nevskiales</taxon>
        <taxon>Nevskiaceae</taxon>
        <taxon>Solimonas</taxon>
    </lineage>
</organism>